<sequence length="206" mass="23245">MKEIFKKFLLSLSAVAIVSTTVITSTYAMEEQSKVATDNTTEINIESPVVYEDELEQRIDRAYIAYYKELRKQEDEVTTQSSLVRKLVELIFKRPAYATKVTATPKNISTNLTMHAMQEALADGITSLMVDNVLSGKPSGMWAIAHFDDIREGKGLSRIAVDPNNKVVVILARDSNTILTIYKDSGNSIINRSDDTKWRSSNWKFR</sequence>
<comment type="caution">
    <text evidence="2">The sequence shown here is derived from an EMBL/GenBank/DDBJ whole genome shotgun (WGS) entry which is preliminary data.</text>
</comment>
<organism evidence="2 3">
    <name type="scientific">Paenibacillus amylolyticus</name>
    <dbReference type="NCBI Taxonomy" id="1451"/>
    <lineage>
        <taxon>Bacteria</taxon>
        <taxon>Bacillati</taxon>
        <taxon>Bacillota</taxon>
        <taxon>Bacilli</taxon>
        <taxon>Bacillales</taxon>
        <taxon>Paenibacillaceae</taxon>
        <taxon>Paenibacillus</taxon>
    </lineage>
</organism>
<dbReference type="AlphaFoldDB" id="A0A100VQP9"/>
<evidence type="ECO:0000313" key="2">
    <source>
        <dbReference type="EMBL" id="GAS84265.1"/>
    </source>
</evidence>
<feature type="signal peptide" evidence="1">
    <location>
        <begin position="1"/>
        <end position="28"/>
    </location>
</feature>
<evidence type="ECO:0000256" key="1">
    <source>
        <dbReference type="SAM" id="SignalP"/>
    </source>
</evidence>
<dbReference type="RefSeq" id="WP_062836697.1">
    <property type="nucleotide sequence ID" value="NZ_BCNV01000005.1"/>
</dbReference>
<reference evidence="2 3" key="1">
    <citation type="journal article" date="2016" name="Genome Announc.">
        <title>Draft Genome Sequence of Paenibacillus amylolyticus Heshi-A3, Isolated from Fermented Rice Bran in a Japanese Fermented Seafood Dish.</title>
        <authorList>
            <person name="Akuzawa S."/>
            <person name="Nagaoka J."/>
            <person name="Kanekatsu M."/>
            <person name="Kubota E."/>
            <person name="Ohtake R."/>
            <person name="Suzuki T."/>
            <person name="Kanesaki Y."/>
        </authorList>
    </citation>
    <scope>NUCLEOTIDE SEQUENCE [LARGE SCALE GENOMIC DNA]</scope>
    <source>
        <strain evidence="2 3">Heshi-A3</strain>
    </source>
</reference>
<dbReference type="EMBL" id="BCNV01000005">
    <property type="protein sequence ID" value="GAS84265.1"/>
    <property type="molecule type" value="Genomic_DNA"/>
</dbReference>
<proteinExistence type="predicted"/>
<name>A0A100VQP9_PAEAM</name>
<evidence type="ECO:0000313" key="3">
    <source>
        <dbReference type="Proteomes" id="UP000069697"/>
    </source>
</evidence>
<gene>
    <name evidence="2" type="ORF">PAHA3_4368</name>
</gene>
<dbReference type="Proteomes" id="UP000069697">
    <property type="component" value="Unassembled WGS sequence"/>
</dbReference>
<reference evidence="3" key="2">
    <citation type="submission" date="2016-01" db="EMBL/GenBank/DDBJ databases">
        <title>Draft Genome Sequence of Paenibacillus amylolyticus Heshi-A3 that Was Isolated from Fermented Rice Bran with Aging Salted Mackerel, Which Was Named Heshiko as Traditional Fermented Seafood in Japan.</title>
        <authorList>
            <person name="Akuzawa S."/>
            <person name="Nakagawa J."/>
            <person name="Kanekatsu T."/>
            <person name="Kubota E."/>
            <person name="Ohtake R."/>
            <person name="Suzuki T."/>
            <person name="Kanesaki Y."/>
        </authorList>
    </citation>
    <scope>NUCLEOTIDE SEQUENCE [LARGE SCALE GENOMIC DNA]</scope>
    <source>
        <strain evidence="3">Heshi-A3</strain>
    </source>
</reference>
<feature type="chain" id="PRO_5007089484" evidence="1">
    <location>
        <begin position="29"/>
        <end position="206"/>
    </location>
</feature>
<accession>A0A100VQP9</accession>
<protein>
    <submittedName>
        <fullName evidence="2">Uncharacterized protein</fullName>
    </submittedName>
</protein>
<keyword evidence="1" id="KW-0732">Signal</keyword>